<sequence length="110" mass="13144">MGKIDLMCIYSKECKLCQILNEFFDYLSKTNKINYNRININKIGNTLLEVFKYENIKKININVPCVYIYNNKDFIRLDNTELLIHAIKYKNSLKNTENKSKSFLDYIMIQ</sequence>
<reference evidence="1" key="1">
    <citation type="journal article" date="2013" name="J. Virol.">
        <title>New Insights into the Evolution of Entomopoxvirinae from the Complete Genome Sequences of Four Entomopoxviruses Infecting Adoxophyes honmai, Choristoneura biennis, Choristoneura rosaceana, and Mythimna separata.</title>
        <authorList>
            <person name="Theze J."/>
            <person name="Takatsuka J."/>
            <person name="Li Z."/>
            <person name="Gallais J."/>
            <person name="Doucet D."/>
            <person name="Arif B."/>
            <person name="Nakai M."/>
            <person name="Herniou E.A."/>
        </authorList>
    </citation>
    <scope>NUCLEOTIDE SEQUENCE</scope>
    <source>
        <strain evidence="1">Tokyo</strain>
    </source>
</reference>
<accession>A0A916NWX5</accession>
<keyword evidence="2" id="KW-1185">Reference proteome</keyword>
<dbReference type="GeneID" id="15614090"/>
<gene>
    <name evidence="1" type="ORF">AHEV_161</name>
</gene>
<dbReference type="Proteomes" id="UP000792575">
    <property type="component" value="Genome"/>
</dbReference>
<dbReference type="KEGG" id="vg:15614090"/>
<organism evidence="1 2">
    <name type="scientific">Adoxophyes honmai entomopoxvirus 'L'</name>
    <dbReference type="NCBI Taxonomy" id="1293540"/>
    <lineage>
        <taxon>Viruses</taxon>
        <taxon>Varidnaviria</taxon>
        <taxon>Bamfordvirae</taxon>
        <taxon>Nucleocytoviricota</taxon>
        <taxon>Pokkesviricetes</taxon>
        <taxon>Chitovirales</taxon>
        <taxon>Poxviridae</taxon>
        <taxon>Entomopoxvirinae</taxon>
        <taxon>Betaentomopoxvirus</taxon>
        <taxon>Betaentomopoxvirus ahonmai</taxon>
    </lineage>
</organism>
<dbReference type="OrthoDB" id="26405at10239"/>
<name>A0A916NWX5_9POXV</name>
<evidence type="ECO:0000313" key="2">
    <source>
        <dbReference type="Proteomes" id="UP000792575"/>
    </source>
</evidence>
<protein>
    <submittedName>
        <fullName evidence="1">Uncharacterized protein</fullName>
    </submittedName>
</protein>
<dbReference type="RefSeq" id="YP_008003984.1">
    <property type="nucleotide sequence ID" value="NC_021247.1"/>
</dbReference>
<dbReference type="EMBL" id="HF679131">
    <property type="protein sequence ID" value="CCU55482.1"/>
    <property type="molecule type" value="Genomic_DNA"/>
</dbReference>
<evidence type="ECO:0000313" key="1">
    <source>
        <dbReference type="EMBL" id="CCU55482.1"/>
    </source>
</evidence>
<proteinExistence type="predicted"/>